<feature type="transmembrane region" description="Helical" evidence="1">
    <location>
        <begin position="109"/>
        <end position="130"/>
    </location>
</feature>
<feature type="transmembrane region" description="Helical" evidence="1">
    <location>
        <begin position="231"/>
        <end position="250"/>
    </location>
</feature>
<keyword evidence="1" id="KW-0472">Membrane</keyword>
<feature type="transmembrane region" description="Helical" evidence="1">
    <location>
        <begin position="257"/>
        <end position="281"/>
    </location>
</feature>
<feature type="transmembrane region" description="Helical" evidence="1">
    <location>
        <begin position="53"/>
        <end position="71"/>
    </location>
</feature>
<dbReference type="Proteomes" id="UP000061512">
    <property type="component" value="Unassembled WGS sequence"/>
</dbReference>
<comment type="caution">
    <text evidence="2">The sequence shown here is derived from an EMBL/GenBank/DDBJ whole genome shotgun (WGS) entry which is preliminary data.</text>
</comment>
<dbReference type="EMBL" id="LPJX01000001">
    <property type="protein sequence ID" value="KWF72280.1"/>
    <property type="molecule type" value="Genomic_DNA"/>
</dbReference>
<name>A0A132F7X1_9BURK</name>
<feature type="transmembrane region" description="Helical" evidence="1">
    <location>
        <begin position="7"/>
        <end position="27"/>
    </location>
</feature>
<feature type="transmembrane region" description="Helical" evidence="1">
    <location>
        <begin position="351"/>
        <end position="376"/>
    </location>
</feature>
<accession>A0A132F7X1</accession>
<keyword evidence="1" id="KW-1133">Transmembrane helix</keyword>
<reference evidence="2 3" key="1">
    <citation type="submission" date="2015-11" db="EMBL/GenBank/DDBJ databases">
        <title>Expanding the genomic diversity of Burkholderia species for the development of highly accurate diagnostics.</title>
        <authorList>
            <person name="Sahl J."/>
            <person name="Keim P."/>
            <person name="Wagner D."/>
        </authorList>
    </citation>
    <scope>NUCLEOTIDE SEQUENCE [LARGE SCALE GENOMIC DNA]</scope>
    <source>
        <strain evidence="2 3">MSMB574WGS</strain>
    </source>
</reference>
<feature type="transmembrane region" description="Helical" evidence="1">
    <location>
        <begin position="388"/>
        <end position="404"/>
    </location>
</feature>
<feature type="transmembrane region" description="Helical" evidence="1">
    <location>
        <begin position="179"/>
        <end position="202"/>
    </location>
</feature>
<sequence length="453" mass="49534">MRQSHYFAYIVAALFIVGMAQYAPLAIDSIVRGNVQLWTVDSGALDGAGPTRYLKDLFVFGFGAYWPIAIFRRRQTREISEICTFYFIWIATIVSIGLIAFVAELSPALFLPAGIRWVMLLHCSFGLFLFSKDFPQAPAVQRRLIILLLVFSVLNVYVANKQASLGASLSHVVLVQGRVTGLFSNAGIAGMFGLALAIFSVLLDRARGWQRIALIASAFMTALLSGTRFAVISIALLAAVLCWELIANGAERSRKMLLTVFIIPFALAAAAAGYVSLMAAAGRGDIVGSQLEKGGRISNAVTTLSDLENADLDELFVGRGLGVGTNTAVGYLQASGVDPKQFRFNWLIDNAFITLIFQTGIAGLLVFAGGMFAFLSKVRPRWNRHLKARYWALLVITLVTFNGGNVLEHYFLLTSFFVGFGTLFWRDRREARTVTAVSARRIPRTLMAGEAGQ</sequence>
<dbReference type="AlphaFoldDB" id="A0A132F7X1"/>
<gene>
    <name evidence="2" type="ORF">WT57_06670</name>
</gene>
<evidence type="ECO:0000313" key="2">
    <source>
        <dbReference type="EMBL" id="KWF72280.1"/>
    </source>
</evidence>
<keyword evidence="1" id="KW-0812">Transmembrane</keyword>
<evidence type="ECO:0000256" key="1">
    <source>
        <dbReference type="SAM" id="Phobius"/>
    </source>
</evidence>
<dbReference type="RefSeq" id="WP_060295729.1">
    <property type="nucleotide sequence ID" value="NZ_LPJX01000001.1"/>
</dbReference>
<feature type="transmembrane region" description="Helical" evidence="1">
    <location>
        <begin position="142"/>
        <end position="159"/>
    </location>
</feature>
<feature type="transmembrane region" description="Helical" evidence="1">
    <location>
        <begin position="83"/>
        <end position="103"/>
    </location>
</feature>
<organism evidence="2 3">
    <name type="scientific">Burkholderia pseudomultivorans</name>
    <dbReference type="NCBI Taxonomy" id="1207504"/>
    <lineage>
        <taxon>Bacteria</taxon>
        <taxon>Pseudomonadati</taxon>
        <taxon>Pseudomonadota</taxon>
        <taxon>Betaproteobacteria</taxon>
        <taxon>Burkholderiales</taxon>
        <taxon>Burkholderiaceae</taxon>
        <taxon>Burkholderia</taxon>
        <taxon>Burkholderia cepacia complex</taxon>
    </lineage>
</organism>
<proteinExistence type="predicted"/>
<protein>
    <submittedName>
        <fullName evidence="2">Uncharacterized protein</fullName>
    </submittedName>
</protein>
<evidence type="ECO:0000313" key="3">
    <source>
        <dbReference type="Proteomes" id="UP000061512"/>
    </source>
</evidence>